<comment type="caution">
    <text evidence="11">The sequence shown here is derived from an EMBL/GenBank/DDBJ whole genome shotgun (WGS) entry which is preliminary data.</text>
</comment>
<comment type="similarity">
    <text evidence="2">Belongs to the major facilitator superfamily. Metabolite:H+ Symporter (MHS) family (TC 2.A.1.6) family.</text>
</comment>
<evidence type="ECO:0000259" key="10">
    <source>
        <dbReference type="PROSITE" id="PS50850"/>
    </source>
</evidence>
<feature type="transmembrane region" description="Helical" evidence="9">
    <location>
        <begin position="348"/>
        <end position="372"/>
    </location>
</feature>
<proteinExistence type="inferred from homology"/>
<feature type="transmembrane region" description="Helical" evidence="9">
    <location>
        <begin position="174"/>
        <end position="196"/>
    </location>
</feature>
<evidence type="ECO:0000256" key="4">
    <source>
        <dbReference type="ARBA" id="ARBA00022475"/>
    </source>
</evidence>
<dbReference type="Pfam" id="PF07690">
    <property type="entry name" value="MFS_1"/>
    <property type="match status" value="1"/>
</dbReference>
<evidence type="ECO:0000256" key="7">
    <source>
        <dbReference type="ARBA" id="ARBA00022989"/>
    </source>
</evidence>
<keyword evidence="6" id="KW-0769">Symport</keyword>
<dbReference type="RefSeq" id="WP_254293056.1">
    <property type="nucleotide sequence ID" value="NZ_JAMLDX010000007.1"/>
</dbReference>
<keyword evidence="8 9" id="KW-0472">Membrane</keyword>
<keyword evidence="4" id="KW-1003">Cell membrane</keyword>
<keyword evidence="5 9" id="KW-0812">Transmembrane</keyword>
<feature type="transmembrane region" description="Helical" evidence="9">
    <location>
        <begin position="256"/>
        <end position="274"/>
    </location>
</feature>
<sequence length="445" mass="47379">MSNIPGMIGVPADGDAPLDTHASKPVHLDRKTRAKAAVAGSVGNLIEWYDFYAYAYTALYFASAFFPAGDRTAQLINVAAIYAAGFLIRPLGGWFFGRYADRHGRRAAMIASVILMGAGSLLVGILPTYATIGAAAPALLLVARLMQGFSTGGQYGAAATYLSEIAEPGKRGFYASFQFVTLIGGQLFALLTVFTLQALMTEAEIREWGWRIPFVLGAVLAGGFLLFRDLMHETAEPAGKGEDAGSLKALFKHPRAMFVVMALSAAGAVTLYTFTTYMQKYLVNTAGMTVTDASRTMLVVTFLFLILQPILGRLSDKIGRRTNLLIFSGGMTLFAVPLLGAIGRADTMLSAGMLVFASLAIMSFYTSVSGLFKAELFPASVRALGVGLGHAIASAIFGGTAEWAALTLKQAGHEGAFAWYVSAVCAVAFIVAFRMREPRAHGHLN</sequence>
<dbReference type="Proteomes" id="UP001139451">
    <property type="component" value="Unassembled WGS sequence"/>
</dbReference>
<feature type="transmembrane region" description="Helical" evidence="9">
    <location>
        <begin position="324"/>
        <end position="342"/>
    </location>
</feature>
<feature type="transmembrane region" description="Helical" evidence="9">
    <location>
        <begin position="384"/>
        <end position="405"/>
    </location>
</feature>
<evidence type="ECO:0000313" key="11">
    <source>
        <dbReference type="EMBL" id="MCP3730919.1"/>
    </source>
</evidence>
<feature type="transmembrane region" description="Helical" evidence="9">
    <location>
        <begin position="208"/>
        <end position="227"/>
    </location>
</feature>
<dbReference type="SUPFAM" id="SSF103473">
    <property type="entry name" value="MFS general substrate transporter"/>
    <property type="match status" value="1"/>
</dbReference>
<comment type="subcellular location">
    <subcellularLocation>
        <location evidence="1">Cell membrane</location>
        <topology evidence="1">Multi-pass membrane protein</topology>
    </subcellularLocation>
</comment>
<dbReference type="FunFam" id="1.20.1250.20:FF:000001">
    <property type="entry name" value="Dicarboxylate MFS transporter"/>
    <property type="match status" value="1"/>
</dbReference>
<evidence type="ECO:0000313" key="12">
    <source>
        <dbReference type="Proteomes" id="UP001139451"/>
    </source>
</evidence>
<feature type="transmembrane region" description="Helical" evidence="9">
    <location>
        <begin position="417"/>
        <end position="435"/>
    </location>
</feature>
<evidence type="ECO:0000256" key="5">
    <source>
        <dbReference type="ARBA" id="ARBA00022692"/>
    </source>
</evidence>
<dbReference type="Gene3D" id="1.20.1250.20">
    <property type="entry name" value="MFS general substrate transporter like domains"/>
    <property type="match status" value="1"/>
</dbReference>
<dbReference type="PROSITE" id="PS00216">
    <property type="entry name" value="SUGAR_TRANSPORT_1"/>
    <property type="match status" value="1"/>
</dbReference>
<dbReference type="PROSITE" id="PS00217">
    <property type="entry name" value="SUGAR_TRANSPORT_2"/>
    <property type="match status" value="1"/>
</dbReference>
<dbReference type="PANTHER" id="PTHR43528:SF1">
    <property type="entry name" value="ALPHA-KETOGLUTARATE PERMEASE"/>
    <property type="match status" value="1"/>
</dbReference>
<reference evidence="11" key="1">
    <citation type="submission" date="2022-05" db="EMBL/GenBank/DDBJ databases">
        <title>Sphingomonas sp. strain MG17 Genome sequencing and assembly.</title>
        <authorList>
            <person name="Kim I."/>
        </authorList>
    </citation>
    <scope>NUCLEOTIDE SEQUENCE</scope>
    <source>
        <strain evidence="11">MG17</strain>
    </source>
</reference>
<organism evidence="11 12">
    <name type="scientific">Sphingomonas tagetis</name>
    <dbReference type="NCBI Taxonomy" id="2949092"/>
    <lineage>
        <taxon>Bacteria</taxon>
        <taxon>Pseudomonadati</taxon>
        <taxon>Pseudomonadota</taxon>
        <taxon>Alphaproteobacteria</taxon>
        <taxon>Sphingomonadales</taxon>
        <taxon>Sphingomonadaceae</taxon>
        <taxon>Sphingomonas</taxon>
    </lineage>
</organism>
<evidence type="ECO:0000256" key="3">
    <source>
        <dbReference type="ARBA" id="ARBA00022448"/>
    </source>
</evidence>
<evidence type="ECO:0000256" key="2">
    <source>
        <dbReference type="ARBA" id="ARBA00008240"/>
    </source>
</evidence>
<keyword evidence="12" id="KW-1185">Reference proteome</keyword>
<feature type="domain" description="Major facilitator superfamily (MFS) profile" evidence="10">
    <location>
        <begin position="36"/>
        <end position="440"/>
    </location>
</feature>
<evidence type="ECO:0000256" key="6">
    <source>
        <dbReference type="ARBA" id="ARBA00022847"/>
    </source>
</evidence>
<feature type="transmembrane region" description="Helical" evidence="9">
    <location>
        <begin position="294"/>
        <end position="312"/>
    </location>
</feature>
<dbReference type="InterPro" id="IPR036259">
    <property type="entry name" value="MFS_trans_sf"/>
</dbReference>
<dbReference type="PANTHER" id="PTHR43528">
    <property type="entry name" value="ALPHA-KETOGLUTARATE PERMEASE"/>
    <property type="match status" value="1"/>
</dbReference>
<dbReference type="InterPro" id="IPR005829">
    <property type="entry name" value="Sugar_transporter_CS"/>
</dbReference>
<name>A0A9X2HKN3_9SPHN</name>
<dbReference type="InterPro" id="IPR011701">
    <property type="entry name" value="MFS"/>
</dbReference>
<dbReference type="InterPro" id="IPR051084">
    <property type="entry name" value="H+-coupled_symporters"/>
</dbReference>
<dbReference type="EMBL" id="JAMLDX010000007">
    <property type="protein sequence ID" value="MCP3730919.1"/>
    <property type="molecule type" value="Genomic_DNA"/>
</dbReference>
<gene>
    <name evidence="11" type="ORF">M9978_10805</name>
</gene>
<dbReference type="GO" id="GO:0015293">
    <property type="term" value="F:symporter activity"/>
    <property type="evidence" value="ECO:0007669"/>
    <property type="project" value="UniProtKB-KW"/>
</dbReference>
<accession>A0A9X2HKN3</accession>
<dbReference type="InterPro" id="IPR020846">
    <property type="entry name" value="MFS_dom"/>
</dbReference>
<protein>
    <submittedName>
        <fullName evidence="11">MFS transporter</fullName>
    </submittedName>
</protein>
<evidence type="ECO:0000256" key="1">
    <source>
        <dbReference type="ARBA" id="ARBA00004651"/>
    </source>
</evidence>
<dbReference type="PROSITE" id="PS50850">
    <property type="entry name" value="MFS"/>
    <property type="match status" value="1"/>
</dbReference>
<feature type="transmembrane region" description="Helical" evidence="9">
    <location>
        <begin position="108"/>
        <end position="132"/>
    </location>
</feature>
<keyword evidence="3" id="KW-0813">Transport</keyword>
<evidence type="ECO:0000256" key="9">
    <source>
        <dbReference type="SAM" id="Phobius"/>
    </source>
</evidence>
<dbReference type="GO" id="GO:0005886">
    <property type="term" value="C:plasma membrane"/>
    <property type="evidence" value="ECO:0007669"/>
    <property type="project" value="UniProtKB-SubCell"/>
</dbReference>
<dbReference type="AlphaFoldDB" id="A0A9X2HKN3"/>
<feature type="transmembrane region" description="Helical" evidence="9">
    <location>
        <begin position="138"/>
        <end position="162"/>
    </location>
</feature>
<keyword evidence="7 9" id="KW-1133">Transmembrane helix</keyword>
<evidence type="ECO:0000256" key="8">
    <source>
        <dbReference type="ARBA" id="ARBA00023136"/>
    </source>
</evidence>
<feature type="transmembrane region" description="Helical" evidence="9">
    <location>
        <begin position="75"/>
        <end position="96"/>
    </location>
</feature>